<dbReference type="PANTHER" id="PTHR43818:SF11">
    <property type="entry name" value="BCDNA.GH03377"/>
    <property type="match status" value="1"/>
</dbReference>
<dbReference type="HOGENOM" id="CLU_908364_0_0_0"/>
<evidence type="ECO:0000259" key="2">
    <source>
        <dbReference type="Pfam" id="PF01408"/>
    </source>
</evidence>
<dbReference type="InterPro" id="IPR050463">
    <property type="entry name" value="Gfo/Idh/MocA_oxidrdct_glycsds"/>
</dbReference>
<name>A0A068NKX7_FIMGI</name>
<evidence type="ECO:0000259" key="3">
    <source>
        <dbReference type="Pfam" id="PF22725"/>
    </source>
</evidence>
<dbReference type="KEGG" id="fgi:OP10G_0880"/>
<proteinExistence type="predicted"/>
<dbReference type="Proteomes" id="UP000027982">
    <property type="component" value="Chromosome"/>
</dbReference>
<feature type="domain" description="Gfo/Idh/MocA-like oxidoreductase N-terminal" evidence="2">
    <location>
        <begin position="5"/>
        <end position="78"/>
    </location>
</feature>
<evidence type="ECO:0000313" key="5">
    <source>
        <dbReference type="Proteomes" id="UP000027982"/>
    </source>
</evidence>
<dbReference type="Gene3D" id="3.40.50.720">
    <property type="entry name" value="NAD(P)-binding Rossmann-like Domain"/>
    <property type="match status" value="1"/>
</dbReference>
<dbReference type="GO" id="GO:0000166">
    <property type="term" value="F:nucleotide binding"/>
    <property type="evidence" value="ECO:0007669"/>
    <property type="project" value="InterPro"/>
</dbReference>
<keyword evidence="5" id="KW-1185">Reference proteome</keyword>
<dbReference type="EMBL" id="CP007139">
    <property type="protein sequence ID" value="AIE84248.1"/>
    <property type="molecule type" value="Genomic_DNA"/>
</dbReference>
<dbReference type="GO" id="GO:0016491">
    <property type="term" value="F:oxidoreductase activity"/>
    <property type="evidence" value="ECO:0007669"/>
    <property type="project" value="UniProtKB-KW"/>
</dbReference>
<dbReference type="InterPro" id="IPR000683">
    <property type="entry name" value="Gfo/Idh/MocA-like_OxRdtase_N"/>
</dbReference>
<evidence type="ECO:0000313" key="4">
    <source>
        <dbReference type="EMBL" id="AIE84248.1"/>
    </source>
</evidence>
<gene>
    <name evidence="4" type="ORF">OP10G_0880</name>
</gene>
<dbReference type="InterPro" id="IPR055170">
    <property type="entry name" value="GFO_IDH_MocA-like_dom"/>
</dbReference>
<organism evidence="4 5">
    <name type="scientific">Fimbriimonas ginsengisoli Gsoil 348</name>
    <dbReference type="NCBI Taxonomy" id="661478"/>
    <lineage>
        <taxon>Bacteria</taxon>
        <taxon>Bacillati</taxon>
        <taxon>Armatimonadota</taxon>
        <taxon>Fimbriimonadia</taxon>
        <taxon>Fimbriimonadales</taxon>
        <taxon>Fimbriimonadaceae</taxon>
        <taxon>Fimbriimonas</taxon>
    </lineage>
</organism>
<accession>A0A068NKX7</accession>
<dbReference type="eggNOG" id="COG0673">
    <property type="taxonomic scope" value="Bacteria"/>
</dbReference>
<dbReference type="AlphaFoldDB" id="A0A068NKX7"/>
<dbReference type="SUPFAM" id="SSF51735">
    <property type="entry name" value="NAD(P)-binding Rossmann-fold domains"/>
    <property type="match status" value="1"/>
</dbReference>
<feature type="domain" description="GFO/IDH/MocA-like oxidoreductase" evidence="3">
    <location>
        <begin position="87"/>
        <end position="194"/>
    </location>
</feature>
<dbReference type="Pfam" id="PF01408">
    <property type="entry name" value="GFO_IDH_MocA"/>
    <property type="match status" value="1"/>
</dbReference>
<keyword evidence="1" id="KW-0560">Oxidoreductase</keyword>
<dbReference type="Pfam" id="PF22725">
    <property type="entry name" value="GFO_IDH_MocA_C3"/>
    <property type="match status" value="1"/>
</dbReference>
<dbReference type="SUPFAM" id="SSF55347">
    <property type="entry name" value="Glyceraldehyde-3-phosphate dehydrogenase-like, C-terminal domain"/>
    <property type="match status" value="1"/>
</dbReference>
<protein>
    <submittedName>
        <fullName evidence="4">Oxidoreductase domain protein</fullName>
    </submittedName>
</protein>
<dbReference type="PANTHER" id="PTHR43818">
    <property type="entry name" value="BCDNA.GH03377"/>
    <property type="match status" value="1"/>
</dbReference>
<sequence>MEAAPGIFMTDDYEAMLARPEVQIVAIYTPDHLHAEHIERAFRAGKHVICTKPLINDPADAERIRAAAKESGMRLMVGQSTRFGESFQRQRELFEAGQYGEIEVVDAHYNHRMDWYYKKSPWTIEHTHWAYLGLSHPVDLVRWYLGPIREVHAYGTTTAVGREVSLPNPDAVSVNLIGENGRIGRVLGNYGFHELPKGRALIECFLMGSEGTSLARYPDLRFTTTTPEGGEVEEDYEHSMAGYYYRHELKGMHYGEFCNYADYFASCLLSGKPNSPDLEEGLDTVMTMRAIVESLESGKPVQIRRP</sequence>
<dbReference type="InterPro" id="IPR036291">
    <property type="entry name" value="NAD(P)-bd_dom_sf"/>
</dbReference>
<reference evidence="4 5" key="1">
    <citation type="journal article" date="2014" name="PLoS ONE">
        <title>The first complete genome sequence of the class fimbriimonadia in the phylum armatimonadetes.</title>
        <authorList>
            <person name="Hu Z.Y."/>
            <person name="Wang Y.Z."/>
            <person name="Im W.T."/>
            <person name="Wang S.Y."/>
            <person name="Zhao G.P."/>
            <person name="Zheng H.J."/>
            <person name="Quan Z.X."/>
        </authorList>
    </citation>
    <scope>NUCLEOTIDE SEQUENCE [LARGE SCALE GENOMIC DNA]</scope>
    <source>
        <strain evidence="4">Gsoil 348</strain>
    </source>
</reference>
<dbReference type="STRING" id="661478.OP10G_0880"/>
<dbReference type="Gene3D" id="3.30.360.10">
    <property type="entry name" value="Dihydrodipicolinate Reductase, domain 2"/>
    <property type="match status" value="1"/>
</dbReference>
<evidence type="ECO:0000256" key="1">
    <source>
        <dbReference type="ARBA" id="ARBA00023002"/>
    </source>
</evidence>